<organism evidence="3">
    <name type="scientific">Onchocerca flexuosa</name>
    <dbReference type="NCBI Taxonomy" id="387005"/>
    <lineage>
        <taxon>Eukaryota</taxon>
        <taxon>Metazoa</taxon>
        <taxon>Ecdysozoa</taxon>
        <taxon>Nematoda</taxon>
        <taxon>Chromadorea</taxon>
        <taxon>Rhabditida</taxon>
        <taxon>Spirurina</taxon>
        <taxon>Spiruromorpha</taxon>
        <taxon>Filarioidea</taxon>
        <taxon>Onchocercidae</taxon>
        <taxon>Onchocerca</taxon>
    </lineage>
</organism>
<gene>
    <name evidence="1" type="ORF">OFLC_LOCUS8971</name>
</gene>
<accession>A0A183HNA6</accession>
<dbReference type="STRING" id="387005.A0A183HNA6"/>
<dbReference type="EMBL" id="UZAJ01010573">
    <property type="protein sequence ID" value="VDO58218.1"/>
    <property type="molecule type" value="Genomic_DNA"/>
</dbReference>
<name>A0A183HNA6_9BILA</name>
<proteinExistence type="predicted"/>
<evidence type="ECO:0000313" key="3">
    <source>
        <dbReference type="WBParaSite" id="OFLC_0000896701-mRNA-1"/>
    </source>
</evidence>
<reference evidence="3" key="1">
    <citation type="submission" date="2016-06" db="UniProtKB">
        <authorList>
            <consortium name="WormBaseParasite"/>
        </authorList>
    </citation>
    <scope>IDENTIFICATION</scope>
</reference>
<sequence length="40" mass="4949">MRDVISDFQRHKMGQTRRKRKVIVGDTFRWPQQVVPYFLK</sequence>
<evidence type="ECO:0000313" key="1">
    <source>
        <dbReference type="EMBL" id="VDO58218.1"/>
    </source>
</evidence>
<reference evidence="1 2" key="2">
    <citation type="submission" date="2018-11" db="EMBL/GenBank/DDBJ databases">
        <authorList>
            <consortium name="Pathogen Informatics"/>
        </authorList>
    </citation>
    <scope>NUCLEOTIDE SEQUENCE [LARGE SCALE GENOMIC DNA]</scope>
</reference>
<protein>
    <submittedName>
        <fullName evidence="3">Transposase</fullName>
    </submittedName>
</protein>
<dbReference type="WBParaSite" id="OFLC_0000896701-mRNA-1">
    <property type="protein sequence ID" value="OFLC_0000896701-mRNA-1"/>
    <property type="gene ID" value="OFLC_0000896701"/>
</dbReference>
<dbReference type="Proteomes" id="UP000267606">
    <property type="component" value="Unassembled WGS sequence"/>
</dbReference>
<keyword evidence="2" id="KW-1185">Reference proteome</keyword>
<evidence type="ECO:0000313" key="2">
    <source>
        <dbReference type="Proteomes" id="UP000267606"/>
    </source>
</evidence>
<dbReference type="AlphaFoldDB" id="A0A183HNA6"/>